<dbReference type="GO" id="GO:0005886">
    <property type="term" value="C:plasma membrane"/>
    <property type="evidence" value="ECO:0007669"/>
    <property type="project" value="UniProtKB-SubCell"/>
</dbReference>
<keyword evidence="14" id="KW-1185">Reference proteome</keyword>
<evidence type="ECO:0000256" key="4">
    <source>
        <dbReference type="ARBA" id="ARBA00022679"/>
    </source>
</evidence>
<dbReference type="AlphaFoldDB" id="A0A1M6GK68"/>
<dbReference type="Gene3D" id="3.90.550.10">
    <property type="entry name" value="Spore Coat Polysaccharide Biosynthesis Protein SpsA, Chain A"/>
    <property type="match status" value="1"/>
</dbReference>
<feature type="transmembrane region" description="Helical" evidence="11">
    <location>
        <begin position="6"/>
        <end position="25"/>
    </location>
</feature>
<comment type="function">
    <text evidence="7">Catalyzes the glycosylation of 4,4'-diaponeurosporenoate, i.e. the esterification of glucose at the C1'' position with the carboxyl group of 4,4'-diaponeurosporenic acid, to form glycosyl-4,4'-diaponeurosporenoate. This is a step in the biosynthesis of staphyloxanthin, an orange pigment present in most staphylococci strains.</text>
</comment>
<dbReference type="RefSeq" id="WP_073993597.1">
    <property type="nucleotide sequence ID" value="NZ_FQYT01000012.1"/>
</dbReference>
<comment type="subcellular location">
    <subcellularLocation>
        <location evidence="1">Cell membrane</location>
    </subcellularLocation>
</comment>
<evidence type="ECO:0000256" key="9">
    <source>
        <dbReference type="ARBA" id="ARBA00038120"/>
    </source>
</evidence>
<dbReference type="PANTHER" id="PTHR43646:SF2">
    <property type="entry name" value="GLYCOSYLTRANSFERASE 2-LIKE DOMAIN-CONTAINING PROTEIN"/>
    <property type="match status" value="1"/>
</dbReference>
<keyword evidence="6 11" id="KW-0472">Membrane</keyword>
<dbReference type="GO" id="GO:0016117">
    <property type="term" value="P:carotenoid biosynthetic process"/>
    <property type="evidence" value="ECO:0007669"/>
    <property type="project" value="UniProtKB-KW"/>
</dbReference>
<evidence type="ECO:0000256" key="1">
    <source>
        <dbReference type="ARBA" id="ARBA00004236"/>
    </source>
</evidence>
<protein>
    <recommendedName>
        <fullName evidence="10">4,4'-diaponeurosporenoate glycosyltransferase</fullName>
    </recommendedName>
</protein>
<keyword evidence="4 13" id="KW-0808">Transferase</keyword>
<proteinExistence type="inferred from homology"/>
<keyword evidence="11" id="KW-0812">Transmembrane</keyword>
<organism evidence="13 14">
    <name type="scientific">Parasporobacterium paucivorans DSM 15970</name>
    <dbReference type="NCBI Taxonomy" id="1122934"/>
    <lineage>
        <taxon>Bacteria</taxon>
        <taxon>Bacillati</taxon>
        <taxon>Bacillota</taxon>
        <taxon>Clostridia</taxon>
        <taxon>Lachnospirales</taxon>
        <taxon>Lachnospiraceae</taxon>
        <taxon>Parasporobacterium</taxon>
    </lineage>
</organism>
<keyword evidence="2" id="KW-1003">Cell membrane</keyword>
<evidence type="ECO:0000256" key="10">
    <source>
        <dbReference type="ARBA" id="ARBA00040345"/>
    </source>
</evidence>
<keyword evidence="3" id="KW-0328">Glycosyltransferase</keyword>
<evidence type="ECO:0000256" key="8">
    <source>
        <dbReference type="ARBA" id="ARBA00037904"/>
    </source>
</evidence>
<evidence type="ECO:0000256" key="2">
    <source>
        <dbReference type="ARBA" id="ARBA00022475"/>
    </source>
</evidence>
<evidence type="ECO:0000256" key="3">
    <source>
        <dbReference type="ARBA" id="ARBA00022676"/>
    </source>
</evidence>
<dbReference type="InterPro" id="IPR001173">
    <property type="entry name" value="Glyco_trans_2-like"/>
</dbReference>
<feature type="transmembrane region" description="Helical" evidence="11">
    <location>
        <begin position="296"/>
        <end position="315"/>
    </location>
</feature>
<evidence type="ECO:0000313" key="13">
    <source>
        <dbReference type="EMBL" id="SHJ10344.1"/>
    </source>
</evidence>
<dbReference type="OrthoDB" id="9810303at2"/>
<dbReference type="PANTHER" id="PTHR43646">
    <property type="entry name" value="GLYCOSYLTRANSFERASE"/>
    <property type="match status" value="1"/>
</dbReference>
<evidence type="ECO:0000259" key="12">
    <source>
        <dbReference type="Pfam" id="PF00535"/>
    </source>
</evidence>
<evidence type="ECO:0000256" key="6">
    <source>
        <dbReference type="ARBA" id="ARBA00023136"/>
    </source>
</evidence>
<keyword evidence="5" id="KW-0125">Carotenoid biosynthesis</keyword>
<evidence type="ECO:0000256" key="5">
    <source>
        <dbReference type="ARBA" id="ARBA00022746"/>
    </source>
</evidence>
<evidence type="ECO:0000256" key="7">
    <source>
        <dbReference type="ARBA" id="ARBA00037281"/>
    </source>
</evidence>
<gene>
    <name evidence="13" type="ORF">SAMN02745691_01348</name>
</gene>
<name>A0A1M6GK68_9FIRM</name>
<feature type="domain" description="Glycosyltransferase 2-like" evidence="12">
    <location>
        <begin position="38"/>
        <end position="153"/>
    </location>
</feature>
<sequence>MKIDLIIIFTGLAAAILLFYRFPVIKKEAVTKEEMKLSVIIPARNEEDTLPLLLSDLRAQKVTAHEIICVDDNSTDATASRIESYGVRPQSLKGKPEHWIGKSWAAQAGADLAVGELLLFLDADVRMDENGLARLLQSYKSDPMVLSVQPYHKVIMGYENFSFFFNMIQTAANGLALPFRNRKSGLYGPIILIRKEDYYKVGGHESVRSDIIEDMAFAQQLRKKNIPYRLLLGDNGISYRMYGGGFKELCQGWIKNQASGALRTPLWLVLMVFIWISSSASVPIQLCRSVFEMDSFKFFVFSALYVLWVVIFWRISGYLGDFRKRTCIFYPVYLVFYIWIFLISVIKKTFHLKVTWKDREIRLEK</sequence>
<reference evidence="13 14" key="1">
    <citation type="submission" date="2016-11" db="EMBL/GenBank/DDBJ databases">
        <authorList>
            <person name="Jaros S."/>
            <person name="Januszkiewicz K."/>
            <person name="Wedrychowicz H."/>
        </authorList>
    </citation>
    <scope>NUCLEOTIDE SEQUENCE [LARGE SCALE GENOMIC DNA]</scope>
    <source>
        <strain evidence="13 14">DSM 15970</strain>
    </source>
</reference>
<feature type="transmembrane region" description="Helical" evidence="11">
    <location>
        <begin position="327"/>
        <end position="346"/>
    </location>
</feature>
<dbReference type="Pfam" id="PF00535">
    <property type="entry name" value="Glycos_transf_2"/>
    <property type="match status" value="1"/>
</dbReference>
<accession>A0A1M6GK68</accession>
<keyword evidence="11" id="KW-1133">Transmembrane helix</keyword>
<feature type="transmembrane region" description="Helical" evidence="11">
    <location>
        <begin position="265"/>
        <end position="284"/>
    </location>
</feature>
<comment type="similarity">
    <text evidence="9">Belongs to the glycosyltransferase 2 family. CrtQ subfamily.</text>
</comment>
<dbReference type="SUPFAM" id="SSF53448">
    <property type="entry name" value="Nucleotide-diphospho-sugar transferases"/>
    <property type="match status" value="1"/>
</dbReference>
<dbReference type="GO" id="GO:0016757">
    <property type="term" value="F:glycosyltransferase activity"/>
    <property type="evidence" value="ECO:0007669"/>
    <property type="project" value="UniProtKB-KW"/>
</dbReference>
<evidence type="ECO:0000313" key="14">
    <source>
        <dbReference type="Proteomes" id="UP000184342"/>
    </source>
</evidence>
<evidence type="ECO:0000256" key="11">
    <source>
        <dbReference type="SAM" id="Phobius"/>
    </source>
</evidence>
<comment type="pathway">
    <text evidence="8">Carotenoid biosynthesis; staphyloxanthin biosynthesis; staphyloxanthin from farnesyl diphosphate: step 4/5.</text>
</comment>
<dbReference type="EMBL" id="FQYT01000012">
    <property type="protein sequence ID" value="SHJ10344.1"/>
    <property type="molecule type" value="Genomic_DNA"/>
</dbReference>
<dbReference type="InterPro" id="IPR029044">
    <property type="entry name" value="Nucleotide-diphossugar_trans"/>
</dbReference>
<dbReference type="Proteomes" id="UP000184342">
    <property type="component" value="Unassembled WGS sequence"/>
</dbReference>
<dbReference type="STRING" id="1122934.SAMN02745691_01348"/>